<protein>
    <recommendedName>
        <fullName evidence="2">Resolvase HTH domain-containing protein</fullName>
    </recommendedName>
</protein>
<dbReference type="EMBL" id="VSSQ01000019">
    <property type="protein sequence ID" value="MPL63002.1"/>
    <property type="molecule type" value="Genomic_DNA"/>
</dbReference>
<dbReference type="Gene3D" id="1.10.10.60">
    <property type="entry name" value="Homeodomain-like"/>
    <property type="match status" value="2"/>
</dbReference>
<name>A0A644TA15_9ZZZZ</name>
<evidence type="ECO:0000313" key="1">
    <source>
        <dbReference type="EMBL" id="MPL63002.1"/>
    </source>
</evidence>
<dbReference type="SUPFAM" id="SSF46689">
    <property type="entry name" value="Homeodomain-like"/>
    <property type="match status" value="2"/>
</dbReference>
<organism evidence="1">
    <name type="scientific">bioreactor metagenome</name>
    <dbReference type="NCBI Taxonomy" id="1076179"/>
    <lineage>
        <taxon>unclassified sequences</taxon>
        <taxon>metagenomes</taxon>
        <taxon>ecological metagenomes</taxon>
    </lineage>
</organism>
<comment type="caution">
    <text evidence="1">The sequence shown here is derived from an EMBL/GenBank/DDBJ whole genome shotgun (WGS) entry which is preliminary data.</text>
</comment>
<accession>A0A644TA15</accession>
<dbReference type="AlphaFoldDB" id="A0A644TA15"/>
<sequence length="168" mass="19768">MVIEEENNENGSNVHISSQLSSKMIVDLMDKYPNLKKITCPPSIYNRISKKYLEVLEELEIDVEVKHNWRTPKKYSDEKKKEIIDLIKNGSTPFEIAEHLNLPLKTVYYMKNSYDKEKIKLKRGKKNKYDDSIRTRIKNLYKSGVSAQKIAKKEKIPIRTIYYIIKNG</sequence>
<evidence type="ECO:0008006" key="2">
    <source>
        <dbReference type="Google" id="ProtNLM"/>
    </source>
</evidence>
<dbReference type="InterPro" id="IPR009057">
    <property type="entry name" value="Homeodomain-like_sf"/>
</dbReference>
<proteinExistence type="predicted"/>
<gene>
    <name evidence="1" type="ORF">SDC9_08622</name>
</gene>
<reference evidence="1" key="1">
    <citation type="submission" date="2019-08" db="EMBL/GenBank/DDBJ databases">
        <authorList>
            <person name="Kucharzyk K."/>
            <person name="Murdoch R.W."/>
            <person name="Higgins S."/>
            <person name="Loffler F."/>
        </authorList>
    </citation>
    <scope>NUCLEOTIDE SEQUENCE</scope>
</reference>